<organism evidence="1 2">
    <name type="scientific">Cymbomonas tetramitiformis</name>
    <dbReference type="NCBI Taxonomy" id="36881"/>
    <lineage>
        <taxon>Eukaryota</taxon>
        <taxon>Viridiplantae</taxon>
        <taxon>Chlorophyta</taxon>
        <taxon>Pyramimonadophyceae</taxon>
        <taxon>Pyramimonadales</taxon>
        <taxon>Pyramimonadaceae</taxon>
        <taxon>Cymbomonas</taxon>
    </lineage>
</organism>
<accession>A0AAE0CHQ8</accession>
<evidence type="ECO:0000313" key="2">
    <source>
        <dbReference type="Proteomes" id="UP001190700"/>
    </source>
</evidence>
<dbReference type="EMBL" id="LGRX02023538">
    <property type="protein sequence ID" value="KAK3254474.1"/>
    <property type="molecule type" value="Genomic_DNA"/>
</dbReference>
<evidence type="ECO:0000313" key="1">
    <source>
        <dbReference type="EMBL" id="KAK3254474.1"/>
    </source>
</evidence>
<dbReference type="Proteomes" id="UP001190700">
    <property type="component" value="Unassembled WGS sequence"/>
</dbReference>
<protein>
    <submittedName>
        <fullName evidence="1">Uncharacterized protein</fullName>
    </submittedName>
</protein>
<reference evidence="1 2" key="1">
    <citation type="journal article" date="2015" name="Genome Biol. Evol.">
        <title>Comparative Genomics of a Bacterivorous Green Alga Reveals Evolutionary Causalities and Consequences of Phago-Mixotrophic Mode of Nutrition.</title>
        <authorList>
            <person name="Burns J.A."/>
            <person name="Paasch A."/>
            <person name="Narechania A."/>
            <person name="Kim E."/>
        </authorList>
    </citation>
    <scope>NUCLEOTIDE SEQUENCE [LARGE SCALE GENOMIC DNA]</scope>
    <source>
        <strain evidence="1 2">PLY_AMNH</strain>
    </source>
</reference>
<gene>
    <name evidence="1" type="ORF">CYMTET_36310</name>
</gene>
<proteinExistence type="predicted"/>
<comment type="caution">
    <text evidence="1">The sequence shown here is derived from an EMBL/GenBank/DDBJ whole genome shotgun (WGS) entry which is preliminary data.</text>
</comment>
<sequence length="87" mass="9465">MPPEPAALSEGAEHLVTLYGFGNGKGSDSRAVYKYFDAGRQTVYRGHNLDVEMLLAEAFAAAGRLKICHYIKGDMQHNRLCGAGGRH</sequence>
<name>A0AAE0CHQ8_9CHLO</name>
<dbReference type="AlphaFoldDB" id="A0AAE0CHQ8"/>
<keyword evidence="2" id="KW-1185">Reference proteome</keyword>